<dbReference type="EMBL" id="BOMH01000096">
    <property type="protein sequence ID" value="GID71092.1"/>
    <property type="molecule type" value="Genomic_DNA"/>
</dbReference>
<proteinExistence type="predicted"/>
<accession>A0A919M9Q1</accession>
<dbReference type="RefSeq" id="WP_203755797.1">
    <property type="nucleotide sequence ID" value="NZ_BAAAUC010000090.1"/>
</dbReference>
<gene>
    <name evidence="1" type="ORF">Acy02nite_89730</name>
</gene>
<comment type="caution">
    <text evidence="1">The sequence shown here is derived from an EMBL/GenBank/DDBJ whole genome shotgun (WGS) entry which is preliminary data.</text>
</comment>
<organism evidence="1 2">
    <name type="scientific">Actinoplanes cyaneus</name>
    <dbReference type="NCBI Taxonomy" id="52696"/>
    <lineage>
        <taxon>Bacteria</taxon>
        <taxon>Bacillati</taxon>
        <taxon>Actinomycetota</taxon>
        <taxon>Actinomycetes</taxon>
        <taxon>Micromonosporales</taxon>
        <taxon>Micromonosporaceae</taxon>
        <taxon>Actinoplanes</taxon>
    </lineage>
</organism>
<protein>
    <submittedName>
        <fullName evidence="1">Uncharacterized protein</fullName>
    </submittedName>
</protein>
<evidence type="ECO:0000313" key="2">
    <source>
        <dbReference type="Proteomes" id="UP000619479"/>
    </source>
</evidence>
<dbReference type="AlphaFoldDB" id="A0A919M9Q1"/>
<evidence type="ECO:0000313" key="1">
    <source>
        <dbReference type="EMBL" id="GID71092.1"/>
    </source>
</evidence>
<keyword evidence="2" id="KW-1185">Reference proteome</keyword>
<sequence>MSSGSAVRTLAIRCPDWPVAAAVPAGLADAVAPVAVVRANRVIASGARPRRRP</sequence>
<name>A0A919M9Q1_9ACTN</name>
<reference evidence="1" key="1">
    <citation type="submission" date="2021-01" db="EMBL/GenBank/DDBJ databases">
        <title>Whole genome shotgun sequence of Actinoplanes cyaneus NBRC 14990.</title>
        <authorList>
            <person name="Komaki H."/>
            <person name="Tamura T."/>
        </authorList>
    </citation>
    <scope>NUCLEOTIDE SEQUENCE</scope>
    <source>
        <strain evidence="1">NBRC 14990</strain>
    </source>
</reference>
<dbReference type="Proteomes" id="UP000619479">
    <property type="component" value="Unassembled WGS sequence"/>
</dbReference>